<organism evidence="1 2">
    <name type="scientific">Bacteroides cellulosilyticus</name>
    <dbReference type="NCBI Taxonomy" id="246787"/>
    <lineage>
        <taxon>Bacteria</taxon>
        <taxon>Pseudomonadati</taxon>
        <taxon>Bacteroidota</taxon>
        <taxon>Bacteroidia</taxon>
        <taxon>Bacteroidales</taxon>
        <taxon>Bacteroidaceae</taxon>
        <taxon>Bacteroides</taxon>
    </lineage>
</organism>
<accession>A0A3D6AXQ9</accession>
<dbReference type="SUPFAM" id="SSF55486">
    <property type="entry name" value="Metalloproteases ('zincins'), catalytic domain"/>
    <property type="match status" value="1"/>
</dbReference>
<dbReference type="InterPro" id="IPR024079">
    <property type="entry name" value="MetalloPept_cat_dom_sf"/>
</dbReference>
<evidence type="ECO:0000313" key="2">
    <source>
        <dbReference type="Proteomes" id="UP000448877"/>
    </source>
</evidence>
<dbReference type="PROSITE" id="PS51257">
    <property type="entry name" value="PROKAR_LIPOPROTEIN"/>
    <property type="match status" value="1"/>
</dbReference>
<dbReference type="InterPro" id="IPR024653">
    <property type="entry name" value="Peptidase_M10/M27/M57"/>
</dbReference>
<dbReference type="GO" id="GO:0030313">
    <property type="term" value="C:cell envelope"/>
    <property type="evidence" value="ECO:0007669"/>
    <property type="project" value="UniProtKB-SubCell"/>
</dbReference>
<dbReference type="GO" id="GO:0008237">
    <property type="term" value="F:metallopeptidase activity"/>
    <property type="evidence" value="ECO:0007669"/>
    <property type="project" value="InterPro"/>
</dbReference>
<sequence length="462" mass="52303">MYGYSKRNSVTNKIIVMKTKYFLFIFLLCFFFSCAEEDNMVISNEMLTESSLQMEQAKIAIYAMGLDTTFISEWDRYYVVEEDILVCKDSVNLSRTLTRQYKTTYHVANFQTITIGVDNTIASNTNWREAVQEVIVLYNKYTGLKFVYTEDDPDIKISKKYISGTNVCASGVFPSSSRKPGEAIIINSNFFKDIDSFLSLNQKIFLLAHELGHNLGLRHTNGGSEGAAGVGLIQIPGTPTTDSDSFMNAGTCGNSWTKFSHYDIVTFNYLWPKARYTVSFANNCCPSITVEVGSLLERSIAPESDYQIFSGWYEDRELTIPWNYGKRITGNLYLYPKWRYRTSPLVTYRKESYSTSQVSFTLEQTTGVTLTGQVRRGFNEWWEITKYGGDTNIAVGRSSTLIKVMYVNQCIQTPSTAESFERTEKLVLEAGTYWLSASFPLGLGPQNGAFLKHGTTVAMVKY</sequence>
<comment type="caution">
    <text evidence="1">The sequence shown here is derived from an EMBL/GenBank/DDBJ whole genome shotgun (WGS) entry which is preliminary data.</text>
</comment>
<dbReference type="AlphaFoldDB" id="A0A3D6AXQ9"/>
<dbReference type="Proteomes" id="UP000448877">
    <property type="component" value="Unassembled WGS sequence"/>
</dbReference>
<evidence type="ECO:0000313" key="1">
    <source>
        <dbReference type="EMBL" id="KAA5412189.1"/>
    </source>
</evidence>
<proteinExistence type="predicted"/>
<dbReference type="Gene3D" id="3.40.390.10">
    <property type="entry name" value="Collagenase (Catalytic Domain)"/>
    <property type="match status" value="1"/>
</dbReference>
<name>A0A3D6AXQ9_9BACE</name>
<gene>
    <name evidence="1" type="ORF">F2Y81_26650</name>
</gene>
<dbReference type="EMBL" id="VVYV01000078">
    <property type="protein sequence ID" value="KAA5412189.1"/>
    <property type="molecule type" value="Genomic_DNA"/>
</dbReference>
<reference evidence="1 2" key="1">
    <citation type="journal article" date="2019" name="Nat. Med.">
        <title>A library of human gut bacterial isolates paired with longitudinal multiomics data enables mechanistic microbiome research.</title>
        <authorList>
            <person name="Poyet M."/>
            <person name="Groussin M."/>
            <person name="Gibbons S.M."/>
            <person name="Avila-Pacheco J."/>
            <person name="Jiang X."/>
            <person name="Kearney S.M."/>
            <person name="Perrotta A.R."/>
            <person name="Berdy B."/>
            <person name="Zhao S."/>
            <person name="Lieberman T.D."/>
            <person name="Swanson P.K."/>
            <person name="Smith M."/>
            <person name="Roesemann S."/>
            <person name="Alexander J.E."/>
            <person name="Rich S.A."/>
            <person name="Livny J."/>
            <person name="Vlamakis H."/>
            <person name="Clish C."/>
            <person name="Bullock K."/>
            <person name="Deik A."/>
            <person name="Scott J."/>
            <person name="Pierce K.A."/>
            <person name="Xavier R.J."/>
            <person name="Alm E.J."/>
        </authorList>
    </citation>
    <scope>NUCLEOTIDE SEQUENCE [LARGE SCALE GENOMIC DNA]</scope>
    <source>
        <strain evidence="1 2">BIOML-A6</strain>
    </source>
</reference>
<dbReference type="Pfam" id="PF12388">
    <property type="entry name" value="Peptidase_M57"/>
    <property type="match status" value="1"/>
</dbReference>
<dbReference type="Gene3D" id="2.60.40.4270">
    <property type="entry name" value="Listeria-Bacteroides repeat domain"/>
    <property type="match status" value="1"/>
</dbReference>
<protein>
    <recommendedName>
        <fullName evidence="3">Dual-action HEIGH metallo-peptidase</fullName>
    </recommendedName>
</protein>
<evidence type="ECO:0008006" key="3">
    <source>
        <dbReference type="Google" id="ProtNLM"/>
    </source>
</evidence>
<dbReference type="InterPro" id="IPR042229">
    <property type="entry name" value="Listeria/Bacterioides_rpt_sf"/>
</dbReference>